<proteinExistence type="predicted"/>
<reference evidence="1" key="1">
    <citation type="submission" date="2022-02" db="EMBL/GenBank/DDBJ databases">
        <title>Plant Genome Project.</title>
        <authorList>
            <person name="Zhang R.-G."/>
        </authorList>
    </citation>
    <scope>NUCLEOTIDE SEQUENCE</scope>
    <source>
        <strain evidence="1">AT1</strain>
    </source>
</reference>
<dbReference type="Proteomes" id="UP001062846">
    <property type="component" value="Chromosome 3"/>
</dbReference>
<evidence type="ECO:0000313" key="2">
    <source>
        <dbReference type="Proteomes" id="UP001062846"/>
    </source>
</evidence>
<dbReference type="EMBL" id="CM046390">
    <property type="protein sequence ID" value="KAI8564513.1"/>
    <property type="molecule type" value="Genomic_DNA"/>
</dbReference>
<evidence type="ECO:0000313" key="1">
    <source>
        <dbReference type="EMBL" id="KAI8564513.1"/>
    </source>
</evidence>
<keyword evidence="2" id="KW-1185">Reference proteome</keyword>
<sequence length="83" mass="8948">MEWGMVLCSGARSTLLRTSELLDRVSDGSDLISIMNGFQSLIASEPLDARSNDLKSAQNGATHSTAHHQPQFQSINSSIIESS</sequence>
<organism evidence="1 2">
    <name type="scientific">Rhododendron molle</name>
    <name type="common">Chinese azalea</name>
    <name type="synonym">Azalea mollis</name>
    <dbReference type="NCBI Taxonomy" id="49168"/>
    <lineage>
        <taxon>Eukaryota</taxon>
        <taxon>Viridiplantae</taxon>
        <taxon>Streptophyta</taxon>
        <taxon>Embryophyta</taxon>
        <taxon>Tracheophyta</taxon>
        <taxon>Spermatophyta</taxon>
        <taxon>Magnoliopsida</taxon>
        <taxon>eudicotyledons</taxon>
        <taxon>Gunneridae</taxon>
        <taxon>Pentapetalae</taxon>
        <taxon>asterids</taxon>
        <taxon>Ericales</taxon>
        <taxon>Ericaceae</taxon>
        <taxon>Ericoideae</taxon>
        <taxon>Rhodoreae</taxon>
        <taxon>Rhododendron</taxon>
    </lineage>
</organism>
<comment type="caution">
    <text evidence="1">The sequence shown here is derived from an EMBL/GenBank/DDBJ whole genome shotgun (WGS) entry which is preliminary data.</text>
</comment>
<gene>
    <name evidence="1" type="ORF">RHMOL_Rhmol03G0187500</name>
</gene>
<protein>
    <submittedName>
        <fullName evidence="1">Uncharacterized protein</fullName>
    </submittedName>
</protein>
<name>A0ACC0PFN7_RHOML</name>
<accession>A0ACC0PFN7</accession>